<dbReference type="InterPro" id="IPR025287">
    <property type="entry name" value="WAK_GUB"/>
</dbReference>
<dbReference type="GO" id="GO:0016020">
    <property type="term" value="C:membrane"/>
    <property type="evidence" value="ECO:0007669"/>
    <property type="project" value="UniProtKB-SubCell"/>
</dbReference>
<dbReference type="AlphaFoldDB" id="A0A453GVS6"/>
<name>A0A453GVS6_AEGTS</name>
<reference evidence="5" key="4">
    <citation type="submission" date="2019-03" db="UniProtKB">
        <authorList>
            <consortium name="EnsemblPlants"/>
        </authorList>
    </citation>
    <scope>IDENTIFICATION</scope>
</reference>
<evidence type="ECO:0000256" key="1">
    <source>
        <dbReference type="ARBA" id="ARBA00004167"/>
    </source>
</evidence>
<feature type="signal peptide" evidence="3">
    <location>
        <begin position="1"/>
        <end position="21"/>
    </location>
</feature>
<reference evidence="5" key="3">
    <citation type="journal article" date="2017" name="Nature">
        <title>Genome sequence of the progenitor of the wheat D genome Aegilops tauschii.</title>
        <authorList>
            <person name="Luo M.C."/>
            <person name="Gu Y.Q."/>
            <person name="Puiu D."/>
            <person name="Wang H."/>
            <person name="Twardziok S.O."/>
            <person name="Deal K.R."/>
            <person name="Huo N."/>
            <person name="Zhu T."/>
            <person name="Wang L."/>
            <person name="Wang Y."/>
            <person name="McGuire P.E."/>
            <person name="Liu S."/>
            <person name="Long H."/>
            <person name="Ramasamy R.K."/>
            <person name="Rodriguez J.C."/>
            <person name="Van S.L."/>
            <person name="Yuan L."/>
            <person name="Wang Z."/>
            <person name="Xia Z."/>
            <person name="Xiao L."/>
            <person name="Anderson O.D."/>
            <person name="Ouyang S."/>
            <person name="Liang Y."/>
            <person name="Zimin A.V."/>
            <person name="Pertea G."/>
            <person name="Qi P."/>
            <person name="Bennetzen J.L."/>
            <person name="Dai X."/>
            <person name="Dawson M.W."/>
            <person name="Muller H.G."/>
            <person name="Kugler K."/>
            <person name="Rivarola-Duarte L."/>
            <person name="Spannagl M."/>
            <person name="Mayer K.F.X."/>
            <person name="Lu F.H."/>
            <person name="Bevan M.W."/>
            <person name="Leroy P."/>
            <person name="Li P."/>
            <person name="You F.M."/>
            <person name="Sun Q."/>
            <person name="Liu Z."/>
            <person name="Lyons E."/>
            <person name="Wicker T."/>
            <person name="Salzberg S.L."/>
            <person name="Devos K.M."/>
            <person name="Dvorak J."/>
        </authorList>
    </citation>
    <scope>NUCLEOTIDE SEQUENCE [LARGE SCALE GENOMIC DNA]</scope>
    <source>
        <strain evidence="5">cv. AL8/78</strain>
    </source>
</reference>
<dbReference type="GO" id="GO:0030247">
    <property type="term" value="F:polysaccharide binding"/>
    <property type="evidence" value="ECO:0007669"/>
    <property type="project" value="InterPro"/>
</dbReference>
<evidence type="ECO:0000256" key="2">
    <source>
        <dbReference type="ARBA" id="ARBA00022729"/>
    </source>
</evidence>
<accession>A0A453GVS6</accession>
<reference evidence="5" key="5">
    <citation type="journal article" date="2021" name="G3 (Bethesda)">
        <title>Aegilops tauschii genome assembly Aet v5.0 features greater sequence contiguity and improved annotation.</title>
        <authorList>
            <person name="Wang L."/>
            <person name="Zhu T."/>
            <person name="Rodriguez J.C."/>
            <person name="Deal K.R."/>
            <person name="Dubcovsky J."/>
            <person name="McGuire P.E."/>
            <person name="Lux T."/>
            <person name="Spannagl M."/>
            <person name="Mayer K.F.X."/>
            <person name="Baldrich P."/>
            <person name="Meyers B.C."/>
            <person name="Huo N."/>
            <person name="Gu Y.Q."/>
            <person name="Zhou H."/>
            <person name="Devos K.M."/>
            <person name="Bennetzen J.L."/>
            <person name="Unver T."/>
            <person name="Budak H."/>
            <person name="Gulick P.J."/>
            <person name="Galiba G."/>
            <person name="Kalapos B."/>
            <person name="Nelson D.R."/>
            <person name="Li P."/>
            <person name="You F.M."/>
            <person name="Luo M.C."/>
            <person name="Dvorak J."/>
        </authorList>
    </citation>
    <scope>NUCLEOTIDE SEQUENCE [LARGE SCALE GENOMIC DNA]</scope>
    <source>
        <strain evidence="5">cv. AL8/78</strain>
    </source>
</reference>
<dbReference type="EnsemblPlants" id="AET3Gv21236200.1">
    <property type="protein sequence ID" value="AET3Gv21236200.1"/>
    <property type="gene ID" value="AET3Gv21236200"/>
</dbReference>
<sequence length="316" mass="34667">AVVAMLTSPLLAGAEVSPAEAQGMPDCDITCGNMSVPYPFGMGPARCYWPGFNLTCNTGQQPAKLLLVLSDPDFGMDSNFHVTEISLRTNTVRILRTNAIMPISSGRSSTVFFFGNYSEAPYSLSTGNEFILSGCNLYVMLIGDDTEDVISGCASFCPSNISETFFGTVLQRANRGRYCNGMGCCQANIPMSSNGLPTSLMVVNRNRDQELTSQPAYTLIAEEGWFDQRRLSKEIAGREKYEIAKVQVPQVLQWEVIQDLPRPDDMTAHPGCPVEVARKLCKSKNSYCKRGSRGYLCQFMDGYDKPGSNPYLPDEG</sequence>
<comment type="subcellular location">
    <subcellularLocation>
        <location evidence="1">Membrane</location>
        <topology evidence="1">Single-pass membrane protein</topology>
    </subcellularLocation>
</comment>
<dbReference type="Pfam" id="PF13947">
    <property type="entry name" value="GUB_WAK_bind"/>
    <property type="match status" value="1"/>
</dbReference>
<evidence type="ECO:0000259" key="4">
    <source>
        <dbReference type="Pfam" id="PF13947"/>
    </source>
</evidence>
<proteinExistence type="predicted"/>
<evidence type="ECO:0000256" key="3">
    <source>
        <dbReference type="SAM" id="SignalP"/>
    </source>
</evidence>
<reference evidence="6" key="2">
    <citation type="journal article" date="2017" name="Nat. Plants">
        <title>The Aegilops tauschii genome reveals multiple impacts of transposons.</title>
        <authorList>
            <person name="Zhao G."/>
            <person name="Zou C."/>
            <person name="Li K."/>
            <person name="Wang K."/>
            <person name="Li T."/>
            <person name="Gao L."/>
            <person name="Zhang X."/>
            <person name="Wang H."/>
            <person name="Yang Z."/>
            <person name="Liu X."/>
            <person name="Jiang W."/>
            <person name="Mao L."/>
            <person name="Kong X."/>
            <person name="Jiao Y."/>
            <person name="Jia J."/>
        </authorList>
    </citation>
    <scope>NUCLEOTIDE SEQUENCE [LARGE SCALE GENOMIC DNA]</scope>
    <source>
        <strain evidence="6">cv. AL8/78</strain>
    </source>
</reference>
<feature type="domain" description="Wall-associated receptor kinase galacturonan-binding" evidence="4">
    <location>
        <begin position="27"/>
        <end position="95"/>
    </location>
</feature>
<dbReference type="Proteomes" id="UP000015105">
    <property type="component" value="Chromosome 3D"/>
</dbReference>
<evidence type="ECO:0000313" key="6">
    <source>
        <dbReference type="Proteomes" id="UP000015105"/>
    </source>
</evidence>
<organism evidence="5 6">
    <name type="scientific">Aegilops tauschii subsp. strangulata</name>
    <name type="common">Goatgrass</name>
    <dbReference type="NCBI Taxonomy" id="200361"/>
    <lineage>
        <taxon>Eukaryota</taxon>
        <taxon>Viridiplantae</taxon>
        <taxon>Streptophyta</taxon>
        <taxon>Embryophyta</taxon>
        <taxon>Tracheophyta</taxon>
        <taxon>Spermatophyta</taxon>
        <taxon>Magnoliopsida</taxon>
        <taxon>Liliopsida</taxon>
        <taxon>Poales</taxon>
        <taxon>Poaceae</taxon>
        <taxon>BOP clade</taxon>
        <taxon>Pooideae</taxon>
        <taxon>Triticodae</taxon>
        <taxon>Triticeae</taxon>
        <taxon>Triticinae</taxon>
        <taxon>Aegilops</taxon>
    </lineage>
</organism>
<protein>
    <recommendedName>
        <fullName evidence="4">Wall-associated receptor kinase galacturonan-binding domain-containing protein</fullName>
    </recommendedName>
</protein>
<reference evidence="6" key="1">
    <citation type="journal article" date="2014" name="Science">
        <title>Ancient hybridizations among the ancestral genomes of bread wheat.</title>
        <authorList>
            <consortium name="International Wheat Genome Sequencing Consortium,"/>
            <person name="Marcussen T."/>
            <person name="Sandve S.R."/>
            <person name="Heier L."/>
            <person name="Spannagl M."/>
            <person name="Pfeifer M."/>
            <person name="Jakobsen K.S."/>
            <person name="Wulff B.B."/>
            <person name="Steuernagel B."/>
            <person name="Mayer K.F."/>
            <person name="Olsen O.A."/>
        </authorList>
    </citation>
    <scope>NUCLEOTIDE SEQUENCE [LARGE SCALE GENOMIC DNA]</scope>
    <source>
        <strain evidence="6">cv. AL8/78</strain>
    </source>
</reference>
<dbReference type="Gramene" id="AET3Gv21236200.1">
    <property type="protein sequence ID" value="AET3Gv21236200.1"/>
    <property type="gene ID" value="AET3Gv21236200"/>
</dbReference>
<feature type="chain" id="PRO_5019022055" description="Wall-associated receptor kinase galacturonan-binding domain-containing protein" evidence="3">
    <location>
        <begin position="22"/>
        <end position="316"/>
    </location>
</feature>
<dbReference type="PANTHER" id="PTHR33491">
    <property type="entry name" value="OSJNBA0016N04.9 PROTEIN"/>
    <property type="match status" value="1"/>
</dbReference>
<evidence type="ECO:0000313" key="5">
    <source>
        <dbReference type="EnsemblPlants" id="AET3Gv21236200.1"/>
    </source>
</evidence>
<keyword evidence="6" id="KW-1185">Reference proteome</keyword>
<keyword evidence="2 3" id="KW-0732">Signal</keyword>